<keyword evidence="5" id="KW-0732">Signal</keyword>
<dbReference type="InterPro" id="IPR035422">
    <property type="entry name" value="AlgF"/>
</dbReference>
<reference evidence="8 9" key="1">
    <citation type="journal article" date="2007" name="Appl. Environ. Microbiol.">
        <title>Rhizobial factors required for stem nodule maturation and maintenance in Sesbania rostrata-Azorhizobium caulinodans ORS571 symbiosis.</title>
        <authorList>
            <person name="Suzuki S."/>
            <person name="Aono T."/>
            <person name="Lee KB."/>
            <person name="Suzuki T."/>
            <person name="Liu CT."/>
            <person name="Miwa H."/>
            <person name="Wakao S."/>
            <person name="Iki T."/>
            <person name="Oyaizu H."/>
        </authorList>
    </citation>
    <scope>NUCLEOTIDE SEQUENCE [LARGE SCALE GENOMIC DNA]</scope>
    <source>
        <strain evidence="9">ATCC 43989 / DSM 5975 / JCM 20966 / LMG 6465 / NBRC 14845 / NCIMB 13405 / ORS 571</strain>
    </source>
</reference>
<evidence type="ECO:0000256" key="5">
    <source>
        <dbReference type="ARBA" id="ARBA00022729"/>
    </source>
</evidence>
<keyword evidence="6" id="KW-0574">Periplasm</keyword>
<evidence type="ECO:0000256" key="6">
    <source>
        <dbReference type="ARBA" id="ARBA00022764"/>
    </source>
</evidence>
<dbReference type="UniPathway" id="UPA00286"/>
<keyword evidence="7" id="KW-0016">Alginate biosynthesis</keyword>
<sequence>MMGQRHLEAGFAVLLAAAVMFPGLAGAQTAPLTRLYAPKPPQGSAYVRVVNPTAAAAAVSLAGGAPVTLGPATERALAYRVAPGGKPVTLTVDGKPVAGEIVPVADGFLTIALSGGPGGWSAKPLPDATEGRDDLKVMLRFYNLAEGCTAALAVADGPTVFDGVPQSESRQRAINPVDASLVGRCGPLASAPVRLPKLKAGDHYSLFLGGNATAPILQGQVDETEPYRGTAN</sequence>
<name>A8ICJ7_AZOC5</name>
<proteinExistence type="inferred from homology"/>
<reference evidence="8 9" key="6">
    <citation type="journal article" date="2011" name="Appl. Environ. Microbiol.">
        <title>Involvement of the azorhizobial chromosome partition gene (parA) in the onset of bacteroid differentiation during Sesbania rostrata stem nodule development.</title>
        <authorList>
            <person name="Liu CT."/>
            <person name="Lee KB."/>
            <person name="Wang YS."/>
            <person name="Peng MH."/>
            <person name="Lee KT."/>
            <person name="Suzuki S."/>
            <person name="Suzuki T."/>
            <person name="Oyaizu H."/>
        </authorList>
    </citation>
    <scope>NUCLEOTIDE SEQUENCE [LARGE SCALE GENOMIC DNA]</scope>
    <source>
        <strain evidence="9">ATCC 43989 / DSM 5975 / JCM 20966 / LMG 6465 / NBRC 14845 / NCIMB 13405 / ORS 571</strain>
    </source>
</reference>
<dbReference type="HOGENOM" id="CLU_090244_0_0_5"/>
<protein>
    <recommendedName>
        <fullName evidence="4">Alginate biosynthesis protein AlgF</fullName>
    </recommendedName>
</protein>
<reference evidence="8 9" key="5">
    <citation type="journal article" date="2010" name="Appl. Environ. Microbiol.">
        <title>phrR-like gene praR of Azorhizobium caulinodans ORS571 is essential for symbiosis with Sesbania rostrata and is involved in expression of reb genes.</title>
        <authorList>
            <person name="Akiba N."/>
            <person name="Aono T."/>
            <person name="Toyazaki H."/>
            <person name="Sato S."/>
            <person name="Oyaizu H."/>
        </authorList>
    </citation>
    <scope>NUCLEOTIDE SEQUENCE [LARGE SCALE GENOMIC DNA]</scope>
    <source>
        <strain evidence="9">ATCC 43989 / DSM 5975 / JCM 20966 / LMG 6465 / NBRC 14845 / NCIMB 13405 / ORS 571</strain>
    </source>
</reference>
<dbReference type="KEGG" id="azc:AZC_3218"/>
<accession>A8ICJ7</accession>
<evidence type="ECO:0000256" key="1">
    <source>
        <dbReference type="ARBA" id="ARBA00004418"/>
    </source>
</evidence>
<reference evidence="8 9" key="4">
    <citation type="journal article" date="2009" name="Appl. Environ. Microbiol.">
        <title>Comparative genome-wide transcriptional profiling of Azorhizobium caulinodans ORS571 grown under free-living and symbiotic conditions.</title>
        <authorList>
            <person name="Tsukada S."/>
            <person name="Aono T."/>
            <person name="Akiba N."/>
            <person name="Lee KB."/>
            <person name="Liu CT."/>
            <person name="Toyazaki H."/>
            <person name="Oyaizu H."/>
        </authorList>
    </citation>
    <scope>NUCLEOTIDE SEQUENCE [LARGE SCALE GENOMIC DNA]</scope>
    <source>
        <strain evidence="9">ATCC 43989 / DSM 5975 / JCM 20966 / LMG 6465 / NBRC 14845 / NCIMB 13405 / ORS 571</strain>
    </source>
</reference>
<dbReference type="AlphaFoldDB" id="A8ICJ7"/>
<comment type="subcellular location">
    <subcellularLocation>
        <location evidence="1">Periplasm</location>
    </subcellularLocation>
</comment>
<keyword evidence="9" id="KW-1185">Reference proteome</keyword>
<dbReference type="GO" id="GO:0042121">
    <property type="term" value="P:alginic acid biosynthetic process"/>
    <property type="evidence" value="ECO:0007669"/>
    <property type="project" value="UniProtKB-UniPathway"/>
</dbReference>
<evidence type="ECO:0000256" key="4">
    <source>
        <dbReference type="ARBA" id="ARBA00013964"/>
    </source>
</evidence>
<evidence type="ECO:0000313" key="8">
    <source>
        <dbReference type="EMBL" id="BAF89216.1"/>
    </source>
</evidence>
<dbReference type="Pfam" id="PF11182">
    <property type="entry name" value="AlgF"/>
    <property type="match status" value="1"/>
</dbReference>
<evidence type="ECO:0000256" key="7">
    <source>
        <dbReference type="ARBA" id="ARBA00022841"/>
    </source>
</evidence>
<reference evidence="9" key="2">
    <citation type="submission" date="2007-04" db="EMBL/GenBank/DDBJ databases">
        <title>Complete genome sequence of the nitrogen-fixing bacterium Azorhizobium caulinodans ORS571.</title>
        <authorList>
            <person name="Lee K.B."/>
            <person name="Backer P.D."/>
            <person name="Aono T."/>
            <person name="Liu C.T."/>
            <person name="Suzuki S."/>
            <person name="Suzuki T."/>
            <person name="Kaneko T."/>
            <person name="Yamada M."/>
            <person name="Tabata S."/>
            <person name="Kupfer D.M."/>
            <person name="Najar F.Z."/>
            <person name="Wiley G.B."/>
            <person name="Roe B."/>
            <person name="Binnewies T."/>
            <person name="Ussery D."/>
            <person name="Vereecke D."/>
            <person name="Gevers D."/>
            <person name="Holsters M."/>
            <person name="Oyaizu H."/>
        </authorList>
    </citation>
    <scope>NUCLEOTIDE SEQUENCE [LARGE SCALE GENOMIC DNA]</scope>
    <source>
        <strain evidence="9">ATCC 43989 / DSM 5975 / JCM 20966 / LMG 6465 / NBRC 14845 / NCIMB 13405 / ORS 571</strain>
    </source>
</reference>
<comment type="pathway">
    <text evidence="2">Glycan biosynthesis; alginate biosynthesis.</text>
</comment>
<evidence type="ECO:0000256" key="3">
    <source>
        <dbReference type="ARBA" id="ARBA00010033"/>
    </source>
</evidence>
<comment type="similarity">
    <text evidence="3">Belongs to the AlgF family.</text>
</comment>
<dbReference type="EMBL" id="AP009384">
    <property type="protein sequence ID" value="BAF89216.1"/>
    <property type="molecule type" value="Genomic_DNA"/>
</dbReference>
<dbReference type="Proteomes" id="UP000000270">
    <property type="component" value="Chromosome"/>
</dbReference>
<organism evidence="8 9">
    <name type="scientific">Azorhizobium caulinodans (strain ATCC 43989 / DSM 5975 / JCM 20966 / LMG 6465 / NBRC 14845 / NCIMB 13405 / ORS 571)</name>
    <dbReference type="NCBI Taxonomy" id="438753"/>
    <lineage>
        <taxon>Bacteria</taxon>
        <taxon>Pseudomonadati</taxon>
        <taxon>Pseudomonadota</taxon>
        <taxon>Alphaproteobacteria</taxon>
        <taxon>Hyphomicrobiales</taxon>
        <taxon>Xanthobacteraceae</taxon>
        <taxon>Azorhizobium</taxon>
    </lineage>
</organism>
<dbReference type="GO" id="GO:0042597">
    <property type="term" value="C:periplasmic space"/>
    <property type="evidence" value="ECO:0007669"/>
    <property type="project" value="UniProtKB-SubCell"/>
</dbReference>
<gene>
    <name evidence="8" type="ordered locus">AZC_3218</name>
</gene>
<evidence type="ECO:0000313" key="9">
    <source>
        <dbReference type="Proteomes" id="UP000000270"/>
    </source>
</evidence>
<reference evidence="8 9" key="3">
    <citation type="journal article" date="2008" name="BMC Genomics">
        <title>The genome of the versatile nitrogen fixer Azorhizobium caulinodans ORS571.</title>
        <authorList>
            <person name="Lee KB."/>
            <person name="Backer P.D."/>
            <person name="Aono T."/>
            <person name="Liu CT."/>
            <person name="Suzuki S."/>
            <person name="Suzuki T."/>
            <person name="Kaneko T."/>
            <person name="Yamada M."/>
            <person name="Tabata S."/>
            <person name="Kupfer D.M."/>
            <person name="Najar F.Z."/>
            <person name="Wiley G.B."/>
            <person name="Roe B."/>
            <person name="Binnewies T.T."/>
            <person name="Ussery D.W."/>
            <person name="D'Haeze W."/>
            <person name="Herder J.D."/>
            <person name="Gevers D."/>
            <person name="Vereecke D."/>
            <person name="Holsters M."/>
            <person name="Oyaizu H."/>
        </authorList>
    </citation>
    <scope>NUCLEOTIDE SEQUENCE [LARGE SCALE GENOMIC DNA]</scope>
    <source>
        <strain evidence="9">ATCC 43989 / DSM 5975 / JCM 20966 / LMG 6465 / NBRC 14845 / NCIMB 13405 / ORS 571</strain>
    </source>
</reference>
<evidence type="ECO:0000256" key="2">
    <source>
        <dbReference type="ARBA" id="ARBA00005182"/>
    </source>
</evidence>
<dbReference type="STRING" id="438753.AZC_3218"/>
<dbReference type="eggNOG" id="ENOG5032XR5">
    <property type="taxonomic scope" value="Bacteria"/>
</dbReference>